<dbReference type="AlphaFoldDB" id="A0AAN7U3J8"/>
<feature type="coiled-coil region" evidence="1">
    <location>
        <begin position="31"/>
        <end position="139"/>
    </location>
</feature>
<dbReference type="Proteomes" id="UP001344447">
    <property type="component" value="Unassembled WGS sequence"/>
</dbReference>
<dbReference type="GO" id="GO:0003676">
    <property type="term" value="F:nucleic acid binding"/>
    <property type="evidence" value="ECO:0007669"/>
    <property type="project" value="InterPro"/>
</dbReference>
<dbReference type="InterPro" id="IPR036397">
    <property type="entry name" value="RNaseH_sf"/>
</dbReference>
<accession>A0AAN7U3J8</accession>
<organism evidence="4 5">
    <name type="scientific">Dictyostelium firmibasis</name>
    <dbReference type="NCBI Taxonomy" id="79012"/>
    <lineage>
        <taxon>Eukaryota</taxon>
        <taxon>Amoebozoa</taxon>
        <taxon>Evosea</taxon>
        <taxon>Eumycetozoa</taxon>
        <taxon>Dictyostelia</taxon>
        <taxon>Dictyosteliales</taxon>
        <taxon>Dictyosteliaceae</taxon>
        <taxon>Dictyostelium</taxon>
    </lineage>
</organism>
<feature type="domain" description="Chromo" evidence="3">
    <location>
        <begin position="526"/>
        <end position="581"/>
    </location>
</feature>
<dbReference type="CDD" id="cd00024">
    <property type="entry name" value="CD_CSD"/>
    <property type="match status" value="1"/>
</dbReference>
<reference evidence="4 5" key="1">
    <citation type="submission" date="2023-11" db="EMBL/GenBank/DDBJ databases">
        <title>Dfirmibasis_genome.</title>
        <authorList>
            <person name="Edelbroek B."/>
            <person name="Kjellin J."/>
            <person name="Jerlstrom-Hultqvist J."/>
            <person name="Soderbom F."/>
        </authorList>
    </citation>
    <scope>NUCLEOTIDE SEQUENCE [LARGE SCALE GENOMIC DNA]</scope>
    <source>
        <strain evidence="4 5">TNS-C-14</strain>
    </source>
</reference>
<keyword evidence="5" id="KW-1185">Reference proteome</keyword>
<evidence type="ECO:0000256" key="2">
    <source>
        <dbReference type="SAM" id="MobiDB-lite"/>
    </source>
</evidence>
<feature type="region of interest" description="Disordered" evidence="2">
    <location>
        <begin position="141"/>
        <end position="160"/>
    </location>
</feature>
<dbReference type="SUPFAM" id="SSF53098">
    <property type="entry name" value="Ribonuclease H-like"/>
    <property type="match status" value="1"/>
</dbReference>
<keyword evidence="1" id="KW-0175">Coiled coil</keyword>
<comment type="caution">
    <text evidence="4">The sequence shown here is derived from an EMBL/GenBank/DDBJ whole genome shotgun (WGS) entry which is preliminary data.</text>
</comment>
<evidence type="ECO:0000256" key="1">
    <source>
        <dbReference type="SAM" id="Coils"/>
    </source>
</evidence>
<dbReference type="InterPro" id="IPR023780">
    <property type="entry name" value="Chromo_domain"/>
</dbReference>
<dbReference type="PANTHER" id="PTHR37984">
    <property type="entry name" value="PROTEIN CBG26694"/>
    <property type="match status" value="1"/>
</dbReference>
<dbReference type="Gene3D" id="3.30.420.10">
    <property type="entry name" value="Ribonuclease H-like superfamily/Ribonuclease H"/>
    <property type="match status" value="1"/>
</dbReference>
<sequence length="601" mass="70780">MSESKAKQLSGFTLPEGIKDINDLISKYSAFKDKEIKNEERKKELSNLREELVRVKTTADIHEREKKEKEEKNNLLLKEIFENQGLKKDLENLELKIKEEREEKKKEIENLSKTIKILNEKLEHSVKNIIVKKESEQAEIPFSPAQQHQNNEDVEVGSSASTSKNIKFDKINPREFNGLIDIFISKGPEEFLTKIQWIFKKSRFILEDIDHCEFMVEYIFHQVFSNTEEKRDICLNYRLIVSRYLANNKGRISWDGFKSIIINNDDKTARKLLIKNQLKVHSANNYVNEEGNGLEAHISIFEMSSLYIDSLSPDERFIHFLLPFPKIIIMAKRCNKIFKNRTIKEQLQKMANGRKNWDEAIKSIEFAINTAPSSTTKLSPSRIVYGFDPRVPLNINSSYNINFAEATSHFTHVAQDNMVDSQIEQAIQYNKDREDIDYEEGDLILIKRSKLNTFKIDIGDEFKLLPNYCGPFKIVKRLSSLNYQIRLVNRKNGLRKIHVDDIKPYIEEDRILFTKRDVEKHSQLKDDIESIIDKRCRKYRNNNSRIEYKVRYKFSNEDHDEWVPLHYIENCQELIKKFEEELIKSGVPLENNFKKKSQNII</sequence>
<protein>
    <recommendedName>
        <fullName evidence="3">Chromo domain-containing protein</fullName>
    </recommendedName>
</protein>
<dbReference type="InterPro" id="IPR056924">
    <property type="entry name" value="SH3_Tf2-1"/>
</dbReference>
<dbReference type="Pfam" id="PF00385">
    <property type="entry name" value="Chromo"/>
    <property type="match status" value="1"/>
</dbReference>
<dbReference type="InterPro" id="IPR000953">
    <property type="entry name" value="Chromo/chromo_shadow_dom"/>
</dbReference>
<proteinExistence type="predicted"/>
<dbReference type="PROSITE" id="PS50013">
    <property type="entry name" value="CHROMO_2"/>
    <property type="match status" value="1"/>
</dbReference>
<dbReference type="Gene3D" id="2.40.50.40">
    <property type="match status" value="1"/>
</dbReference>
<dbReference type="SMART" id="SM00298">
    <property type="entry name" value="CHROMO"/>
    <property type="match status" value="1"/>
</dbReference>
<dbReference type="PANTHER" id="PTHR37984:SF5">
    <property type="entry name" value="PROTEIN NYNRIN-LIKE"/>
    <property type="match status" value="1"/>
</dbReference>
<evidence type="ECO:0000313" key="4">
    <source>
        <dbReference type="EMBL" id="KAK5577875.1"/>
    </source>
</evidence>
<dbReference type="InterPro" id="IPR012337">
    <property type="entry name" value="RNaseH-like_sf"/>
</dbReference>
<evidence type="ECO:0000259" key="3">
    <source>
        <dbReference type="PROSITE" id="PS50013"/>
    </source>
</evidence>
<dbReference type="InterPro" id="IPR016197">
    <property type="entry name" value="Chromo-like_dom_sf"/>
</dbReference>
<dbReference type="SUPFAM" id="SSF54160">
    <property type="entry name" value="Chromo domain-like"/>
    <property type="match status" value="1"/>
</dbReference>
<dbReference type="InterPro" id="IPR050951">
    <property type="entry name" value="Retrovirus_Pol_polyprotein"/>
</dbReference>
<dbReference type="Pfam" id="PF24626">
    <property type="entry name" value="SH3_Tf2-1"/>
    <property type="match status" value="1"/>
</dbReference>
<name>A0AAN7U3J8_9MYCE</name>
<dbReference type="EMBL" id="JAVFKY010000004">
    <property type="protein sequence ID" value="KAK5577875.1"/>
    <property type="molecule type" value="Genomic_DNA"/>
</dbReference>
<evidence type="ECO:0000313" key="5">
    <source>
        <dbReference type="Proteomes" id="UP001344447"/>
    </source>
</evidence>
<gene>
    <name evidence="4" type="ORF">RB653_002823</name>
</gene>